<dbReference type="SUPFAM" id="SSF56601">
    <property type="entry name" value="beta-lactamase/transpeptidase-like"/>
    <property type="match status" value="1"/>
</dbReference>
<dbReference type="InterPro" id="IPR001466">
    <property type="entry name" value="Beta-lactam-related"/>
</dbReference>
<comment type="caution">
    <text evidence="3">The sequence shown here is derived from an EMBL/GenBank/DDBJ whole genome shotgun (WGS) entry which is preliminary data.</text>
</comment>
<dbReference type="Gene3D" id="3.40.710.10">
    <property type="entry name" value="DD-peptidase/beta-lactamase superfamily"/>
    <property type="match status" value="1"/>
</dbReference>
<evidence type="ECO:0000256" key="1">
    <source>
        <dbReference type="SAM" id="SignalP"/>
    </source>
</evidence>
<feature type="domain" description="Beta-lactamase-related" evidence="2">
    <location>
        <begin position="246"/>
        <end position="524"/>
    </location>
</feature>
<reference evidence="4" key="1">
    <citation type="journal article" date="2019" name="Int. J. Syst. Evol. Microbiol.">
        <title>The Global Catalogue of Microorganisms (GCM) 10K type strain sequencing project: providing services to taxonomists for standard genome sequencing and annotation.</title>
        <authorList>
            <consortium name="The Broad Institute Genomics Platform"/>
            <consortium name="The Broad Institute Genome Sequencing Center for Infectious Disease"/>
            <person name="Wu L."/>
            <person name="Ma J."/>
        </authorList>
    </citation>
    <scope>NUCLEOTIDE SEQUENCE [LARGE SCALE GENOMIC DNA]</scope>
    <source>
        <strain evidence="4">DT92</strain>
    </source>
</reference>
<dbReference type="PANTHER" id="PTHR43283">
    <property type="entry name" value="BETA-LACTAMASE-RELATED"/>
    <property type="match status" value="1"/>
</dbReference>
<feature type="chain" id="PRO_5046361927" evidence="1">
    <location>
        <begin position="22"/>
        <end position="547"/>
    </location>
</feature>
<dbReference type="Pfam" id="PF00144">
    <property type="entry name" value="Beta-lactamase"/>
    <property type="match status" value="1"/>
</dbReference>
<dbReference type="InterPro" id="IPR012338">
    <property type="entry name" value="Beta-lactam/transpept-like"/>
</dbReference>
<name>A0ABW5ATM4_9FLAO</name>
<dbReference type="RefSeq" id="WP_378318162.1">
    <property type="nucleotide sequence ID" value="NZ_JBHUHY010000002.1"/>
</dbReference>
<organism evidence="3 4">
    <name type="scientific">Aquimarina celericrescens</name>
    <dbReference type="NCBI Taxonomy" id="1964542"/>
    <lineage>
        <taxon>Bacteria</taxon>
        <taxon>Pseudomonadati</taxon>
        <taxon>Bacteroidota</taxon>
        <taxon>Flavobacteriia</taxon>
        <taxon>Flavobacteriales</taxon>
        <taxon>Flavobacteriaceae</taxon>
        <taxon>Aquimarina</taxon>
    </lineage>
</organism>
<dbReference type="Proteomes" id="UP001597344">
    <property type="component" value="Unassembled WGS sequence"/>
</dbReference>
<keyword evidence="4" id="KW-1185">Reference proteome</keyword>
<protein>
    <submittedName>
        <fullName evidence="3">Serine hydrolase domain-containing protein</fullName>
        <ecNumber evidence="3">3.-.-.-</ecNumber>
    </submittedName>
</protein>
<dbReference type="GO" id="GO:0016787">
    <property type="term" value="F:hydrolase activity"/>
    <property type="evidence" value="ECO:0007669"/>
    <property type="project" value="UniProtKB-KW"/>
</dbReference>
<dbReference type="EC" id="3.-.-.-" evidence="3"/>
<proteinExistence type="predicted"/>
<feature type="signal peptide" evidence="1">
    <location>
        <begin position="1"/>
        <end position="21"/>
    </location>
</feature>
<accession>A0ABW5ATM4</accession>
<evidence type="ECO:0000313" key="4">
    <source>
        <dbReference type="Proteomes" id="UP001597344"/>
    </source>
</evidence>
<sequence length="547" mass="62017">MKSNYLLVLIVCLLISCKNNSQSKLNNTNSNEIENLSFSTVDFTKVKGKIEKYSKKFNLHNDAYLSIVFNLDKPLIQNLQELAPSLSEEELLRKGNFQFSYLVDGKIIYVENLNTGAGPKTRKTEKLRQVIPLVAPEQINFWGWFMWQRFMKINGGLDAFTEGNHTLSIEVRPYLKGDVLKIGPLLAKGTIAVEVPKIVIDENLVPVQKIEPNSGWEISKDNFDYNKIEALNRKIAEGRFEYINGIVVIKDGKLLVEEYFNNVTRDSLHNTRSVGKSFASTILGIAIKDKFIKNENALLKDFYDLKSYKNYSAKKDSVTLKSLLTMSSGFLGDDWDDESPGTEDKMQSTDNWVKFALDLPMHKDKVIGRDYNYFTAGSGLLGDIIHQSVPDGLASYADEKLFKPLDITNYKWFYTPQNIAYTGGGIALRAVDFAKYGQLYKNKGLWNGKQILTEEWVEKSLAKQVSQSYAGIEDGYYGYLFWNKTYTVDDKDYEVSFCTGNGGNKILIFKDIPFVIVITASAYNKPGAHTNVDKMMTDYILPAIIEK</sequence>
<evidence type="ECO:0000259" key="2">
    <source>
        <dbReference type="Pfam" id="PF00144"/>
    </source>
</evidence>
<keyword evidence="3" id="KW-0378">Hydrolase</keyword>
<dbReference type="InterPro" id="IPR050789">
    <property type="entry name" value="Diverse_Enzym_Activities"/>
</dbReference>
<gene>
    <name evidence="3" type="ORF">ACFSJT_00270</name>
</gene>
<evidence type="ECO:0000313" key="3">
    <source>
        <dbReference type="EMBL" id="MFD2185209.1"/>
    </source>
</evidence>
<keyword evidence="1" id="KW-0732">Signal</keyword>
<dbReference type="PROSITE" id="PS51257">
    <property type="entry name" value="PROKAR_LIPOPROTEIN"/>
    <property type="match status" value="1"/>
</dbReference>
<dbReference type="EMBL" id="JBHUHY010000002">
    <property type="protein sequence ID" value="MFD2185209.1"/>
    <property type="molecule type" value="Genomic_DNA"/>
</dbReference>
<dbReference type="PANTHER" id="PTHR43283:SF7">
    <property type="entry name" value="BETA-LACTAMASE-RELATED DOMAIN-CONTAINING PROTEIN"/>
    <property type="match status" value="1"/>
</dbReference>